<sequence length="425" mass="48739">MATRRRSKRTAVSESGPSTDAISSDGPPSAKRPRHESPSVYPHYDKADVFVQLDDTLLELRLDDLKQRSGWFSNVHRDRLPLGCRLKKDDNLHGDPEASSFSMEWLDNEPHPSPTVTRGANQAREYRKTSRAAKAFFRGLYKLPMDIFAMVEDPVLPEAEYPGMSDLESGDVLAQVAKWWADFDCIDEVKEAILQELRIVLIDQRRGFMEKACLAIVEAADHLQDETMFAEAVIHAAAKGKRLELINDAYSDLDCDLKHCIDMTAYELFQVNVLRAVDRMDRCFEKNTFCGFIVEALINRYLYKQGFLNNPESEQAYQCLRRLYHSADGMEFWDVDMMQRIDMIDYALHANPGSRNSLLTVARSQQCQSSQVKVVLSETIERIRGALRPLFADDRNLGYFTCLKSEDTYLEYPWEVRKNRFSGDS</sequence>
<dbReference type="AlphaFoldDB" id="A0A6A6GJR9"/>
<evidence type="ECO:0000313" key="3">
    <source>
        <dbReference type="Proteomes" id="UP000799538"/>
    </source>
</evidence>
<reference evidence="3" key="1">
    <citation type="journal article" date="2020" name="Stud. Mycol.">
        <title>101 Dothideomycetes genomes: A test case for predicting lifestyles and emergence of pathogens.</title>
        <authorList>
            <person name="Haridas S."/>
            <person name="Albert R."/>
            <person name="Binder M."/>
            <person name="Bloem J."/>
            <person name="LaButti K."/>
            <person name="Salamov A."/>
            <person name="Andreopoulos B."/>
            <person name="Baker S."/>
            <person name="Barry K."/>
            <person name="Bills G."/>
            <person name="Bluhm B."/>
            <person name="Cannon C."/>
            <person name="Castanera R."/>
            <person name="Culley D."/>
            <person name="Daum C."/>
            <person name="Ezra D."/>
            <person name="Gonzalez J."/>
            <person name="Henrissat B."/>
            <person name="Kuo A."/>
            <person name="Liang C."/>
            <person name="Lipzen A."/>
            <person name="Lutzoni F."/>
            <person name="Magnuson J."/>
            <person name="Mondo S."/>
            <person name="Nolan M."/>
            <person name="Ohm R."/>
            <person name="Pangilinan J."/>
            <person name="Park H.-J."/>
            <person name="Ramirez L."/>
            <person name="Alfaro M."/>
            <person name="Sun H."/>
            <person name="Tritt A."/>
            <person name="Yoshinaga Y."/>
            <person name="Zwiers L.-H."/>
            <person name="Turgeon B."/>
            <person name="Goodwin S."/>
            <person name="Spatafora J."/>
            <person name="Crous P."/>
            <person name="Grigoriev I."/>
        </authorList>
    </citation>
    <scope>NUCLEOTIDE SEQUENCE [LARGE SCALE GENOMIC DNA]</scope>
    <source>
        <strain evidence="3">CECT 20119</strain>
    </source>
</reference>
<evidence type="ECO:0000313" key="2">
    <source>
        <dbReference type="EMBL" id="KAF2225931.1"/>
    </source>
</evidence>
<dbReference type="EMBL" id="ML992503">
    <property type="protein sequence ID" value="KAF2225931.1"/>
    <property type="molecule type" value="Genomic_DNA"/>
</dbReference>
<name>A0A6A6GJR9_9PEZI</name>
<proteinExistence type="predicted"/>
<protein>
    <submittedName>
        <fullName evidence="2">Uncharacterized protein</fullName>
    </submittedName>
</protein>
<gene>
    <name evidence="2" type="ORF">BDZ85DRAFT_317051</name>
</gene>
<organism evidence="2 3">
    <name type="scientific">Elsinoe ampelina</name>
    <dbReference type="NCBI Taxonomy" id="302913"/>
    <lineage>
        <taxon>Eukaryota</taxon>
        <taxon>Fungi</taxon>
        <taxon>Dikarya</taxon>
        <taxon>Ascomycota</taxon>
        <taxon>Pezizomycotina</taxon>
        <taxon>Dothideomycetes</taxon>
        <taxon>Dothideomycetidae</taxon>
        <taxon>Myriangiales</taxon>
        <taxon>Elsinoaceae</taxon>
        <taxon>Elsinoe</taxon>
    </lineage>
</organism>
<feature type="compositionally biased region" description="Polar residues" evidence="1">
    <location>
        <begin position="10"/>
        <end position="22"/>
    </location>
</feature>
<accession>A0A6A6GJR9</accession>
<feature type="region of interest" description="Disordered" evidence="1">
    <location>
        <begin position="1"/>
        <end position="43"/>
    </location>
</feature>
<dbReference type="Proteomes" id="UP000799538">
    <property type="component" value="Unassembled WGS sequence"/>
</dbReference>
<evidence type="ECO:0000256" key="1">
    <source>
        <dbReference type="SAM" id="MobiDB-lite"/>
    </source>
</evidence>
<dbReference type="OrthoDB" id="3872664at2759"/>
<keyword evidence="3" id="KW-1185">Reference proteome</keyword>